<gene>
    <name evidence="6" type="primary">kstR2_8</name>
    <name evidence="6" type="ORF">BFL34_02038</name>
</gene>
<dbReference type="GO" id="GO:0000976">
    <property type="term" value="F:transcription cis-regulatory region binding"/>
    <property type="evidence" value="ECO:0007669"/>
    <property type="project" value="TreeGrafter"/>
</dbReference>
<sequence length="201" mass="21852">MARWEPDTRGRLLRAAVELFAERGYEATTAAQIADRANVTRTTLFRHFADKREILFQGQDELVALAADGVAAAPPASTPFEVLRAGILPLCAVHTEERRGIRRGLASVIPASPELRERAVHKRSAVTDALLAALADRLGDRRQAGALADLGVRAYYDGYAAWIEAEEREPLAEVVRAELDAAESALVRVAASTPTATARRR</sequence>
<dbReference type="InterPro" id="IPR009057">
    <property type="entry name" value="Homeodomain-like_sf"/>
</dbReference>
<evidence type="ECO:0000259" key="5">
    <source>
        <dbReference type="PROSITE" id="PS50977"/>
    </source>
</evidence>
<dbReference type="SUPFAM" id="SSF46689">
    <property type="entry name" value="Homeodomain-like"/>
    <property type="match status" value="1"/>
</dbReference>
<feature type="DNA-binding region" description="H-T-H motif" evidence="4">
    <location>
        <begin position="29"/>
        <end position="48"/>
    </location>
</feature>
<evidence type="ECO:0000256" key="3">
    <source>
        <dbReference type="ARBA" id="ARBA00023163"/>
    </source>
</evidence>
<dbReference type="InterPro" id="IPR023772">
    <property type="entry name" value="DNA-bd_HTH_TetR-type_CS"/>
</dbReference>
<evidence type="ECO:0000256" key="1">
    <source>
        <dbReference type="ARBA" id="ARBA00023015"/>
    </source>
</evidence>
<feature type="domain" description="HTH tetR-type" evidence="5">
    <location>
        <begin position="6"/>
        <end position="66"/>
    </location>
</feature>
<evidence type="ECO:0000313" key="6">
    <source>
        <dbReference type="EMBL" id="OUE19895.1"/>
    </source>
</evidence>
<dbReference type="RefSeq" id="WP_086521761.1">
    <property type="nucleotide sequence ID" value="NZ_MDJW01000009.1"/>
</dbReference>
<dbReference type="EMBL" id="MDJW01000009">
    <property type="protein sequence ID" value="OUE19895.1"/>
    <property type="molecule type" value="Genomic_DNA"/>
</dbReference>
<keyword evidence="3" id="KW-0804">Transcription</keyword>
<evidence type="ECO:0000256" key="4">
    <source>
        <dbReference type="PROSITE-ProRule" id="PRU00335"/>
    </source>
</evidence>
<dbReference type="GO" id="GO:0003700">
    <property type="term" value="F:DNA-binding transcription factor activity"/>
    <property type="evidence" value="ECO:0007669"/>
    <property type="project" value="TreeGrafter"/>
</dbReference>
<accession>A0A251Y6K3</accession>
<dbReference type="PROSITE" id="PS50977">
    <property type="entry name" value="HTH_TETR_2"/>
    <property type="match status" value="1"/>
</dbReference>
<dbReference type="PANTHER" id="PTHR30055">
    <property type="entry name" value="HTH-TYPE TRANSCRIPTIONAL REGULATOR RUTR"/>
    <property type="match status" value="1"/>
</dbReference>
<evidence type="ECO:0000313" key="7">
    <source>
        <dbReference type="Proteomes" id="UP000194837"/>
    </source>
</evidence>
<evidence type="ECO:0000256" key="2">
    <source>
        <dbReference type="ARBA" id="ARBA00023125"/>
    </source>
</evidence>
<reference evidence="6 7" key="1">
    <citation type="submission" date="2016-08" db="EMBL/GenBank/DDBJ databases">
        <title>Genome sequence of Clavibacter michiganensis spp strain CFBP7494.</title>
        <authorList>
            <person name="Thapa S.P."/>
            <person name="Coaker G."/>
            <person name="Jacques M.-A."/>
        </authorList>
    </citation>
    <scope>NUCLEOTIDE SEQUENCE [LARGE SCALE GENOMIC DNA]</scope>
    <source>
        <strain evidence="6">CFBP7494</strain>
    </source>
</reference>
<dbReference type="AlphaFoldDB" id="A0A251Y6K3"/>
<dbReference type="InterPro" id="IPR001647">
    <property type="entry name" value="HTH_TetR"/>
</dbReference>
<protein>
    <submittedName>
        <fullName evidence="6">HTH-type transcriptional repressor KstR2</fullName>
    </submittedName>
</protein>
<dbReference type="PRINTS" id="PR00455">
    <property type="entry name" value="HTHTETR"/>
</dbReference>
<comment type="caution">
    <text evidence="6">The sequence shown here is derived from an EMBL/GenBank/DDBJ whole genome shotgun (WGS) entry which is preliminary data.</text>
</comment>
<name>A0A251Y6K3_9MICO</name>
<keyword evidence="2 4" id="KW-0238">DNA-binding</keyword>
<keyword evidence="1" id="KW-0805">Transcription regulation</keyword>
<dbReference type="Gene3D" id="1.10.357.10">
    <property type="entry name" value="Tetracycline Repressor, domain 2"/>
    <property type="match status" value="1"/>
</dbReference>
<dbReference type="PANTHER" id="PTHR30055:SF238">
    <property type="entry name" value="MYCOFACTOCIN BIOSYNTHESIS TRANSCRIPTIONAL REGULATOR MFTR-RELATED"/>
    <property type="match status" value="1"/>
</dbReference>
<dbReference type="InterPro" id="IPR050109">
    <property type="entry name" value="HTH-type_TetR-like_transc_reg"/>
</dbReference>
<proteinExistence type="predicted"/>
<dbReference type="Pfam" id="PF00440">
    <property type="entry name" value="TetR_N"/>
    <property type="match status" value="1"/>
</dbReference>
<dbReference type="Proteomes" id="UP000194837">
    <property type="component" value="Unassembled WGS sequence"/>
</dbReference>
<organism evidence="6 7">
    <name type="scientific">Clavibacter michiganensis</name>
    <dbReference type="NCBI Taxonomy" id="28447"/>
    <lineage>
        <taxon>Bacteria</taxon>
        <taxon>Bacillati</taxon>
        <taxon>Actinomycetota</taxon>
        <taxon>Actinomycetes</taxon>
        <taxon>Micrococcales</taxon>
        <taxon>Microbacteriaceae</taxon>
        <taxon>Clavibacter</taxon>
    </lineage>
</organism>
<dbReference type="PROSITE" id="PS01081">
    <property type="entry name" value="HTH_TETR_1"/>
    <property type="match status" value="1"/>
</dbReference>